<evidence type="ECO:0000313" key="3">
    <source>
        <dbReference type="Proteomes" id="UP000218272"/>
    </source>
</evidence>
<dbReference type="PANTHER" id="PTHR36698">
    <property type="entry name" value="BLL5892 PROTEIN"/>
    <property type="match status" value="1"/>
</dbReference>
<dbReference type="EMBL" id="AP017656">
    <property type="protein sequence ID" value="BAV66592.1"/>
    <property type="molecule type" value="Genomic_DNA"/>
</dbReference>
<evidence type="ECO:0000259" key="1">
    <source>
        <dbReference type="Pfam" id="PF02470"/>
    </source>
</evidence>
<dbReference type="AlphaFoldDB" id="A0A1E1F7U9"/>
<keyword evidence="2" id="KW-0614">Plasmid</keyword>
<dbReference type="OrthoDB" id="9808689at2"/>
<reference evidence="2 3" key="1">
    <citation type="submission" date="2016-10" db="EMBL/GenBank/DDBJ databases">
        <title>Complete Genome Sequence of the Nonylphenol-Degrading Bacterium Sphingobium cloacae JCM 10874T.</title>
        <authorList>
            <person name="Ootsuka M."/>
            <person name="Nishizawa T."/>
            <person name="Ohta H."/>
        </authorList>
    </citation>
    <scope>NUCLEOTIDE SEQUENCE [LARGE SCALE GENOMIC DNA]</scope>
    <source>
        <strain evidence="2 3">JCM 10874</strain>
        <plasmid evidence="3">psclo_2 dna</plasmid>
    </source>
</reference>
<geneLocation type="plasmid" evidence="3">
    <name>psclo_2 dna</name>
</geneLocation>
<proteinExistence type="predicted"/>
<accession>A0A1E1F7U9</accession>
<evidence type="ECO:0000313" key="2">
    <source>
        <dbReference type="EMBL" id="BAV66592.1"/>
    </source>
</evidence>
<gene>
    <name evidence="2" type="ORF">SCLO_2002590</name>
</gene>
<sequence>METRSNKFLVLVVTGFLLGTLLIFTLWLFDARDGDGNPYMIRFTGSVAGLENGSSVTFSGVPAGHVTSIRFDKEDPSAVLVTVNLDPRIPIVAGVKASIARSALAGTANISLEGATSGAPPIVAASDGELPVIHAKEGGLLGGGGDPVALVEKISRTVDSVSRDLDAAQQQRASDRLAALAESSAGWADRVGSASDGLTGARGRVVAVGDALQRSGASAQRLRAALNDRRATVLARANRPLLNARDEAEQLTARVEAVRPTIRGMTAKQAQLRETIRSASNKVGAVRDTAVRIDQEGLGVSAPSLPTYKPKSRQ</sequence>
<protein>
    <recommendedName>
        <fullName evidence="1">Mce/MlaD domain-containing protein</fullName>
    </recommendedName>
</protein>
<dbReference type="KEGG" id="sclo:SCLO_2002590"/>
<dbReference type="InterPro" id="IPR003399">
    <property type="entry name" value="Mce/MlaD"/>
</dbReference>
<dbReference type="Pfam" id="PF02470">
    <property type="entry name" value="MlaD"/>
    <property type="match status" value="1"/>
</dbReference>
<dbReference type="RefSeq" id="WP_066516436.1">
    <property type="nucleotide sequence ID" value="NZ_AP017656.1"/>
</dbReference>
<dbReference type="Proteomes" id="UP000218272">
    <property type="component" value="Plasmid pSCLO_2"/>
</dbReference>
<keyword evidence="3" id="KW-1185">Reference proteome</keyword>
<organism evidence="2 3">
    <name type="scientific">Sphingobium cloacae</name>
    <dbReference type="NCBI Taxonomy" id="120107"/>
    <lineage>
        <taxon>Bacteria</taxon>
        <taxon>Pseudomonadati</taxon>
        <taxon>Pseudomonadota</taxon>
        <taxon>Alphaproteobacteria</taxon>
        <taxon>Sphingomonadales</taxon>
        <taxon>Sphingomonadaceae</taxon>
        <taxon>Sphingobium</taxon>
    </lineage>
</organism>
<feature type="domain" description="Mce/MlaD" evidence="1">
    <location>
        <begin position="44"/>
        <end position="113"/>
    </location>
</feature>
<name>A0A1E1F7U9_9SPHN</name>
<dbReference type="PANTHER" id="PTHR36698:SF3">
    <property type="entry name" value="ABC-TYPE TRANSPORT AUXILIARY LIPOPROTEIN COMPONENT DOMAIN-CONTAINING PROTEIN"/>
    <property type="match status" value="1"/>
</dbReference>